<dbReference type="SUPFAM" id="SSF47413">
    <property type="entry name" value="lambda repressor-like DNA-binding domains"/>
    <property type="match status" value="1"/>
</dbReference>
<dbReference type="InterPro" id="IPR010982">
    <property type="entry name" value="Lambda_DNA-bd_dom_sf"/>
</dbReference>
<dbReference type="InterPro" id="IPR052359">
    <property type="entry name" value="HTH-type_reg/antitoxin"/>
</dbReference>
<protein>
    <submittedName>
        <fullName evidence="4">Transcriptional regulator</fullName>
    </submittedName>
</protein>
<dbReference type="Proteomes" id="UP000194857">
    <property type="component" value="Unassembled WGS sequence"/>
</dbReference>
<accession>A0A241XKB5</accession>
<dbReference type="EMBL" id="NFFZ01000016">
    <property type="protein sequence ID" value="OTI57609.1"/>
    <property type="molecule type" value="Genomic_DNA"/>
</dbReference>
<evidence type="ECO:0000313" key="5">
    <source>
        <dbReference type="Proteomes" id="UP000194857"/>
    </source>
</evidence>
<evidence type="ECO:0000313" key="4">
    <source>
        <dbReference type="EMBL" id="OTI57609.1"/>
    </source>
</evidence>
<gene>
    <name evidence="4" type="ORF">CAZ10_25630</name>
</gene>
<dbReference type="GO" id="GO:0003677">
    <property type="term" value="F:DNA binding"/>
    <property type="evidence" value="ECO:0007669"/>
    <property type="project" value="UniProtKB-KW"/>
</dbReference>
<dbReference type="CDD" id="cd00093">
    <property type="entry name" value="HTH_XRE"/>
    <property type="match status" value="1"/>
</dbReference>
<keyword evidence="3" id="KW-0804">Transcription</keyword>
<name>A0A241XKB5_PSEAI</name>
<sequence length="92" mass="10180">MDKELETFEADLLASIDEMKKGKAARSTQVELSPIAEIRAKVGMAQSEFALLLGVSVRTLQEWEQGRRSPSGAAKTLIKVASKHPETLRELR</sequence>
<comment type="caution">
    <text evidence="4">The sequence shown here is derived from an EMBL/GenBank/DDBJ whole genome shotgun (WGS) entry which is preliminary data.</text>
</comment>
<dbReference type="RefSeq" id="WP_031299284.1">
    <property type="nucleotide sequence ID" value="NZ_CAADLD010000272.1"/>
</dbReference>
<evidence type="ECO:0000256" key="2">
    <source>
        <dbReference type="ARBA" id="ARBA00023125"/>
    </source>
</evidence>
<organism evidence="4 5">
    <name type="scientific">Pseudomonas aeruginosa</name>
    <dbReference type="NCBI Taxonomy" id="287"/>
    <lineage>
        <taxon>Bacteria</taxon>
        <taxon>Pseudomonadati</taxon>
        <taxon>Pseudomonadota</taxon>
        <taxon>Gammaproteobacteria</taxon>
        <taxon>Pseudomonadales</taxon>
        <taxon>Pseudomonadaceae</taxon>
        <taxon>Pseudomonas</taxon>
    </lineage>
</organism>
<dbReference type="PANTHER" id="PTHR36511">
    <property type="entry name" value="MERR FAMILY BACTERIAL REGULATORY PROTEIN"/>
    <property type="match status" value="1"/>
</dbReference>
<dbReference type="PROSITE" id="PS50943">
    <property type="entry name" value="HTH_CROC1"/>
    <property type="match status" value="1"/>
</dbReference>
<dbReference type="Gene3D" id="1.10.260.40">
    <property type="entry name" value="lambda repressor-like DNA-binding domains"/>
    <property type="match status" value="1"/>
</dbReference>
<keyword evidence="2" id="KW-0238">DNA-binding</keyword>
<dbReference type="SMART" id="SM00530">
    <property type="entry name" value="HTH_XRE"/>
    <property type="match status" value="1"/>
</dbReference>
<dbReference type="AlphaFoldDB" id="A0A241XKB5"/>
<evidence type="ECO:0000256" key="1">
    <source>
        <dbReference type="ARBA" id="ARBA00023015"/>
    </source>
</evidence>
<dbReference type="InterPro" id="IPR032758">
    <property type="entry name" value="MqsA/HigA-2"/>
</dbReference>
<keyword evidence="1" id="KW-0805">Transcription regulation</keyword>
<dbReference type="PANTHER" id="PTHR36511:SF4">
    <property type="entry name" value="ANTITOXIN MQSA"/>
    <property type="match status" value="1"/>
</dbReference>
<evidence type="ECO:0000256" key="3">
    <source>
        <dbReference type="ARBA" id="ARBA00023163"/>
    </source>
</evidence>
<dbReference type="InterPro" id="IPR001387">
    <property type="entry name" value="Cro/C1-type_HTH"/>
</dbReference>
<reference evidence="4 5" key="1">
    <citation type="submission" date="2017-05" db="EMBL/GenBank/DDBJ databases">
        <authorList>
            <person name="Song R."/>
            <person name="Chenine A.L."/>
            <person name="Ruprecht R.M."/>
        </authorList>
    </citation>
    <scope>NUCLEOTIDE SEQUENCE [LARGE SCALE GENOMIC DNA]</scope>
    <source>
        <strain evidence="4 5">S567_C10_BS</strain>
    </source>
</reference>
<dbReference type="Pfam" id="PF15731">
    <property type="entry name" value="MqsA_antitoxin"/>
    <property type="match status" value="1"/>
</dbReference>
<proteinExistence type="predicted"/>